<reference evidence="2" key="1">
    <citation type="submission" date="2015-10" db="EMBL/GenBank/DDBJ databases">
        <title>Analysis of five complete genome sequences for members of the class Peribacteria in the recently recognized Peregrinibacteria bacterial phylum.</title>
        <authorList>
            <person name="Anantharaman K."/>
            <person name="Brown C.T."/>
            <person name="Burstein D."/>
            <person name="Castelle C.J."/>
            <person name="Probst A.J."/>
            <person name="Thomas B.C."/>
            <person name="Williams K.H."/>
            <person name="Banfield J.F."/>
        </authorList>
    </citation>
    <scope>NUCLEOTIDE SEQUENCE [LARGE SCALE GENOMIC DNA]</scope>
</reference>
<accession>A0A0S1STG3</accession>
<proteinExistence type="predicted"/>
<evidence type="ECO:0000313" key="1">
    <source>
        <dbReference type="EMBL" id="ALM13785.1"/>
    </source>
</evidence>
<protein>
    <submittedName>
        <fullName evidence="1">Uncharacterized protein</fullName>
    </submittedName>
</protein>
<dbReference type="AlphaFoldDB" id="A0A0S1STG3"/>
<sequence length="86" mass="9846">MEICSLLQDLAQTRAWSETQPSPWCYRAKEGADAGILRFISHLFAFSRTNSCKKNTFRRVKQGTKNPLINGKYVLVKQIFRLGPLT</sequence>
<reference evidence="1 2" key="2">
    <citation type="journal article" date="2016" name="PeerJ">
        <title>Analysis of five complete genome sequences for members of the class Peribacteria in the recently recognized Peregrinibacteria bacterial phylum.</title>
        <authorList>
            <person name="Anantharaman K."/>
            <person name="Brown C.T."/>
            <person name="Burstein D."/>
            <person name="Castelle C.J."/>
            <person name="Probst A.J."/>
            <person name="Thomas B.C."/>
            <person name="Williams K.H."/>
            <person name="Banfield J.F."/>
        </authorList>
    </citation>
    <scope>NUCLEOTIDE SEQUENCE [LARGE SCALE GENOMIC DNA]</scope>
    <source>
        <strain evidence="1">RIFOXYD1_FULL_PER-ii_59_16</strain>
    </source>
</reference>
<accession>A0A0S1SJK3</accession>
<dbReference type="KEGG" id="prf:PeribacterA2_1125"/>
<accession>A0A0S1SMF6</accession>
<organism evidence="1 2">
    <name type="scientific">Candidatus Peribacter riflensis</name>
    <dbReference type="NCBI Taxonomy" id="1735162"/>
    <lineage>
        <taxon>Bacteria</taxon>
        <taxon>Candidatus Peregrinibacteriota</taxon>
        <taxon>Candidatus Peribacteria</taxon>
        <taxon>Candidatus Peribacterales</taxon>
        <taxon>Candidatus Peribacteraceae</taxon>
        <taxon>Candidatus Peribacter</taxon>
    </lineage>
</organism>
<accession>A0A0S1SPB9</accession>
<evidence type="ECO:0000313" key="2">
    <source>
        <dbReference type="Proteomes" id="UP000069135"/>
    </source>
</evidence>
<accession>A0A0S1SWP5</accession>
<name>A0A0S1STG3_9BACT</name>
<dbReference type="EMBL" id="CP013065">
    <property type="protein sequence ID" value="ALM13785.1"/>
    <property type="molecule type" value="Genomic_DNA"/>
</dbReference>
<gene>
    <name evidence="1" type="ORF">PeribacterD1_1125</name>
</gene>
<dbReference type="Proteomes" id="UP000069135">
    <property type="component" value="Chromosome"/>
</dbReference>